<evidence type="ECO:0000313" key="2">
    <source>
        <dbReference type="EMBL" id="AII15801.1"/>
    </source>
</evidence>
<dbReference type="EMBL" id="KJ184318">
    <property type="protein sequence ID" value="AII15801.1"/>
    <property type="molecule type" value="Genomic_DNA"/>
</dbReference>
<evidence type="ECO:0000313" key="3">
    <source>
        <dbReference type="Proteomes" id="UP000203413"/>
    </source>
</evidence>
<dbReference type="GeneID" id="20098319"/>
<keyword evidence="1" id="KW-1133">Transmembrane helix</keyword>
<keyword evidence="3" id="KW-1185">Reference proteome</keyword>
<dbReference type="RefSeq" id="YP_009051851.1">
    <property type="nucleotide sequence ID" value="NC_024692.1"/>
</dbReference>
<dbReference type="KEGG" id="vg:20098319"/>
<keyword evidence="1" id="KW-0812">Transmembrane</keyword>
<protein>
    <submittedName>
        <fullName evidence="2">Uncharacterized protein</fullName>
    </submittedName>
</protein>
<gene>
    <name evidence="2" type="ORF">PmNV_013</name>
</gene>
<keyword evidence="1" id="KW-0472">Membrane</keyword>
<sequence>MMMMIISECIQKIPLLVVCSSLCFPSYPNRLPTLRGSSIGHWMVLELLSFLLVLQSMLLLVSILYLYYYIEVLL</sequence>
<name>A0A076FIU9_9VIRU</name>
<feature type="transmembrane region" description="Helical" evidence="1">
    <location>
        <begin position="47"/>
        <end position="70"/>
    </location>
</feature>
<dbReference type="Proteomes" id="UP000203413">
    <property type="component" value="Segment"/>
</dbReference>
<organism evidence="2 3">
    <name type="scientific">Penaeus monodon nudivirus</name>
    <dbReference type="NCBI Taxonomy" id="1529056"/>
    <lineage>
        <taxon>Viruses</taxon>
        <taxon>Viruses incertae sedis</taxon>
        <taxon>Naldaviricetes</taxon>
        <taxon>Lefavirales</taxon>
        <taxon>Nudiviridae</taxon>
        <taxon>Gammanudivirus</taxon>
        <taxon>Gammanudivirus pemonodonis</taxon>
    </lineage>
</organism>
<reference evidence="2 3" key="1">
    <citation type="journal article" date="2014" name="BMC Genomics">
        <title>The genome and occlusion bodies of marine Penaeus monodon nudivirus (PmNV, also known as MBV and PemoNPV) suggest that it should be assigned to a new nudivirus genus that is distinct from the terrestrial nudiviruses.</title>
        <authorList>
            <person name="Yang Y.T."/>
            <person name="Lee D.Y."/>
            <person name="Wang Y."/>
            <person name="Hu J.M."/>
            <person name="Li W.H."/>
            <person name="Leu J.H."/>
            <person name="Chang G.D."/>
            <person name="Ke H.M."/>
            <person name="Kang S.T."/>
            <person name="Lin S.S."/>
            <person name="Kou G.H."/>
            <person name="Lo C.F."/>
        </authorList>
    </citation>
    <scope>NUCLEOTIDE SEQUENCE [LARGE SCALE GENOMIC DNA]</scope>
    <source>
        <strain evidence="2">Indonesia</strain>
    </source>
</reference>
<proteinExistence type="predicted"/>
<evidence type="ECO:0000256" key="1">
    <source>
        <dbReference type="SAM" id="Phobius"/>
    </source>
</evidence>
<accession>A0A076FIU9</accession>